<organism evidence="5 6">
    <name type="scientific">Periconia macrospinosa</name>
    <dbReference type="NCBI Taxonomy" id="97972"/>
    <lineage>
        <taxon>Eukaryota</taxon>
        <taxon>Fungi</taxon>
        <taxon>Dikarya</taxon>
        <taxon>Ascomycota</taxon>
        <taxon>Pezizomycotina</taxon>
        <taxon>Dothideomycetes</taxon>
        <taxon>Pleosporomycetidae</taxon>
        <taxon>Pleosporales</taxon>
        <taxon>Massarineae</taxon>
        <taxon>Periconiaceae</taxon>
        <taxon>Periconia</taxon>
    </lineage>
</organism>
<evidence type="ECO:0000259" key="3">
    <source>
        <dbReference type="Pfam" id="PF13086"/>
    </source>
</evidence>
<protein>
    <submittedName>
        <fullName evidence="5">P-loop containing nucleoside triphosphate hydrolase protein</fullName>
    </submittedName>
</protein>
<dbReference type="CDD" id="cd06008">
    <property type="entry name" value="NF-X1-zinc-finger"/>
    <property type="match status" value="1"/>
</dbReference>
<dbReference type="EMBL" id="KZ805338">
    <property type="protein sequence ID" value="PVI02877.1"/>
    <property type="molecule type" value="Genomic_DNA"/>
</dbReference>
<proteinExistence type="predicted"/>
<dbReference type="SUPFAM" id="SSF52540">
    <property type="entry name" value="P-loop containing nucleoside triphosphate hydrolases"/>
    <property type="match status" value="1"/>
</dbReference>
<dbReference type="InterPro" id="IPR027417">
    <property type="entry name" value="P-loop_NTPase"/>
</dbReference>
<evidence type="ECO:0000256" key="2">
    <source>
        <dbReference type="SAM" id="MobiDB-lite"/>
    </source>
</evidence>
<evidence type="ECO:0000313" key="5">
    <source>
        <dbReference type="EMBL" id="PVI02877.1"/>
    </source>
</evidence>
<dbReference type="Gene3D" id="3.40.50.300">
    <property type="entry name" value="P-loop containing nucleotide triphosphate hydrolases"/>
    <property type="match status" value="2"/>
</dbReference>
<name>A0A2V1DXG7_9PLEO</name>
<dbReference type="InterPro" id="IPR041677">
    <property type="entry name" value="DNA2/NAM7_AAA_11"/>
</dbReference>
<dbReference type="STRING" id="97972.A0A2V1DXG7"/>
<evidence type="ECO:0000313" key="6">
    <source>
        <dbReference type="Proteomes" id="UP000244855"/>
    </source>
</evidence>
<sequence>MAQFFEAADDLVSADVERRQIVITKLASPGGLRRILQLLGALASEKKQEESIQSALLSFLYVLGNPEILRSLILERHVTAIYKTICGEDGASALSLFAVAGEPGEALSLEDLEVILAVIAHILNLIDPASLVDGYQSMVRCLEEKVNSRLDGNNGATAVNTQKWLHECNARLFTKKNMLSLISVPSLSPKLKTKFGSSKDGLSDTPTFGHRHDNDFADIRQIQILPTFQEIMSGRDPYLPGLDSTRFHLSGVDGLLDRHFRLYREDAIGDMRDTIRNFVNQQRQPALRPKISSGSSQFHKYQNLVLQRLMCDRWEGLVITVGIDQPREVRTITPARRAEWWNNSGRLQPGVLMCLLDSTGHAIFCTVGEQRHRVNDENNKDAKAGNNSWQDLSSNPQKATVSLILAESKDIHRIANLFSGTDHGRTMTLLEFPKLIPQTFLPTLAALQSMIEKDNLPFAELLAPQKPSAGEVVVKPPMYSQSKDFRFDLSCLLSNDQSLELSPEGTFEIEKLMQGSTLDERQSQALVHALTRRLALLQGPPGTGKSFISVSLLRVLLDTKSVTNLGPILVVTYTNHALDQTLEHCLDQGIHNVIRIGSRSKSERLENMNLRAVSRSTGKTEYEKKEGDTQVSALSGKAGSVNEAIRSMCESGNAVDLEDYLKTRYPEFHKQFWKVNQKSAQNPFQRKPNPITSWLQSGSRGDSNRNRDALELLSKKAQDIWKLSKNERQCLYNFWMEDYKESHKHALFSAVNMYQEVKKLDDAARQEVDLRCLANADIIGMTTSGLARNLNLLRRVPMKVVLVEEAGEILEAHTLTALLPGIEHAILIGDHLQLKPSVERFQLTSESHGGEKYSLDMSLFERLVNPPTGIPSIKLPCSTLGTQRRMRPTISSLIRQTLYLHLEDDPSVQAYPDVAGMQNSLYWLDHSNPESGGGETGPASMSKSNDYEVRCVVGLAAHLLSQGVYQPKDIAVITPYLGQMFRLKKALSEVTEVVLDDRDKGRLQQYGFFDEEFAQTEGDGAKETSLLEALKVATVDNFQGEEAKVVIVSLVRSNKNNQCGFLKTPNRINVLLSRAKHGMFIIGNSRTSAGVPMWAKVLDILEEQGNIGKSLKLSCPRHPNTVMEVFEPADFRRLSPEGGCTLPCDRPLECGHACYQLCHSDMRHKSVVCREPCERMKEGCDHPCQWLCGQPCEPKCMELLKGTITLDCGHTIKDVRCWQRQDQISLKCDVMVEKRIDRCGHTIKVPCFEDVQDQDFMDCDTVCGGRLRKCGHFCKSDYIYGLSIMDANF</sequence>
<dbReference type="InterPro" id="IPR045055">
    <property type="entry name" value="DNA2/NAM7-like"/>
</dbReference>
<keyword evidence="1" id="KW-0067">ATP-binding</keyword>
<reference evidence="5 6" key="1">
    <citation type="journal article" date="2018" name="Sci. Rep.">
        <title>Comparative genomics provides insights into the lifestyle and reveals functional heterogeneity of dark septate endophytic fungi.</title>
        <authorList>
            <person name="Knapp D.G."/>
            <person name="Nemeth J.B."/>
            <person name="Barry K."/>
            <person name="Hainaut M."/>
            <person name="Henrissat B."/>
            <person name="Johnson J."/>
            <person name="Kuo A."/>
            <person name="Lim J.H.P."/>
            <person name="Lipzen A."/>
            <person name="Nolan M."/>
            <person name="Ohm R.A."/>
            <person name="Tamas L."/>
            <person name="Grigoriev I.V."/>
            <person name="Spatafora J.W."/>
            <person name="Nagy L.G."/>
            <person name="Kovacs G.M."/>
        </authorList>
    </citation>
    <scope>NUCLEOTIDE SEQUENCE [LARGE SCALE GENOMIC DNA]</scope>
    <source>
        <strain evidence="5 6">DSE2036</strain>
    </source>
</reference>
<dbReference type="GO" id="GO:0004386">
    <property type="term" value="F:helicase activity"/>
    <property type="evidence" value="ECO:0007669"/>
    <property type="project" value="InterPro"/>
</dbReference>
<feature type="region of interest" description="Disordered" evidence="2">
    <location>
        <begin position="679"/>
        <end position="704"/>
    </location>
</feature>
<dbReference type="FunFam" id="3.40.50.300:FF:001660">
    <property type="entry name" value="NF-X1 finger and helicase protein, putative"/>
    <property type="match status" value="1"/>
</dbReference>
<feature type="compositionally biased region" description="Polar residues" evidence="2">
    <location>
        <begin position="679"/>
        <end position="701"/>
    </location>
</feature>
<feature type="domain" description="DNA2/NAM7 helicase helicase" evidence="3">
    <location>
        <begin position="518"/>
        <end position="838"/>
    </location>
</feature>
<dbReference type="CDD" id="cd17936">
    <property type="entry name" value="EEXXEc_NFX1"/>
    <property type="match status" value="1"/>
</dbReference>
<feature type="domain" description="DNA2/NAM7 helicase-like C-terminal" evidence="4">
    <location>
        <begin position="855"/>
        <end position="1085"/>
    </location>
</feature>
<evidence type="ECO:0000259" key="4">
    <source>
        <dbReference type="Pfam" id="PF13087"/>
    </source>
</evidence>
<dbReference type="InterPro" id="IPR047187">
    <property type="entry name" value="SF1_C_Upf1"/>
</dbReference>
<dbReference type="CDD" id="cd18808">
    <property type="entry name" value="SF1_C_Upf1"/>
    <property type="match status" value="1"/>
</dbReference>
<feature type="region of interest" description="Disordered" evidence="2">
    <location>
        <begin position="616"/>
        <end position="635"/>
    </location>
</feature>
<dbReference type="Proteomes" id="UP000244855">
    <property type="component" value="Unassembled WGS sequence"/>
</dbReference>
<dbReference type="OrthoDB" id="2423195at2759"/>
<keyword evidence="5" id="KW-0378">Hydrolase</keyword>
<dbReference type="GO" id="GO:0031048">
    <property type="term" value="P:regulatory ncRNA-mediated heterochromatin formation"/>
    <property type="evidence" value="ECO:0007669"/>
    <property type="project" value="TreeGrafter"/>
</dbReference>
<dbReference type="PANTHER" id="PTHR10887:SF445">
    <property type="entry name" value="NFX1-TYPE ZINC FINGER-CONTAINING PROTEIN 1"/>
    <property type="match status" value="1"/>
</dbReference>
<keyword evidence="1" id="KW-0347">Helicase</keyword>
<dbReference type="PANTHER" id="PTHR10887">
    <property type="entry name" value="DNA2/NAM7 HELICASE FAMILY"/>
    <property type="match status" value="1"/>
</dbReference>
<dbReference type="GO" id="GO:0031380">
    <property type="term" value="C:nuclear RNA-directed RNA polymerase complex"/>
    <property type="evidence" value="ECO:0007669"/>
    <property type="project" value="TreeGrafter"/>
</dbReference>
<dbReference type="GO" id="GO:0016787">
    <property type="term" value="F:hydrolase activity"/>
    <property type="evidence" value="ECO:0007669"/>
    <property type="project" value="UniProtKB-KW"/>
</dbReference>
<dbReference type="Pfam" id="PF13086">
    <property type="entry name" value="AAA_11"/>
    <property type="match status" value="1"/>
</dbReference>
<keyword evidence="1" id="KW-0547">Nucleotide-binding</keyword>
<feature type="compositionally biased region" description="Basic and acidic residues" evidence="2">
    <location>
        <begin position="618"/>
        <end position="628"/>
    </location>
</feature>
<accession>A0A2V1DXG7</accession>
<dbReference type="Pfam" id="PF13087">
    <property type="entry name" value="AAA_12"/>
    <property type="match status" value="1"/>
</dbReference>
<dbReference type="InterPro" id="IPR041679">
    <property type="entry name" value="DNA2/NAM7-like_C"/>
</dbReference>
<evidence type="ECO:0000256" key="1">
    <source>
        <dbReference type="ARBA" id="ARBA00022806"/>
    </source>
</evidence>
<keyword evidence="6" id="KW-1185">Reference proteome</keyword>
<gene>
    <name evidence="5" type="ORF">DM02DRAFT_588897</name>
</gene>